<protein>
    <recommendedName>
        <fullName evidence="1">Thiamine-binding protein domain-containing protein</fullName>
    </recommendedName>
</protein>
<dbReference type="PATRIC" id="fig|745411.4.peg.679"/>
<comment type="caution">
    <text evidence="2">The sequence shown here is derived from an EMBL/GenBank/DDBJ whole genome shotgun (WGS) entry which is preliminary data.</text>
</comment>
<dbReference type="Proteomes" id="UP000006755">
    <property type="component" value="Unassembled WGS sequence"/>
</dbReference>
<organism evidence="2 3">
    <name type="scientific">Gallaecimonas xiamenensis 3-C-1</name>
    <dbReference type="NCBI Taxonomy" id="745411"/>
    <lineage>
        <taxon>Bacteria</taxon>
        <taxon>Pseudomonadati</taxon>
        <taxon>Pseudomonadota</taxon>
        <taxon>Gammaproteobacteria</taxon>
        <taxon>Enterobacterales</taxon>
        <taxon>Gallaecimonadaceae</taxon>
        <taxon>Gallaecimonas</taxon>
    </lineage>
</organism>
<evidence type="ECO:0000313" key="3">
    <source>
        <dbReference type="Proteomes" id="UP000006755"/>
    </source>
</evidence>
<dbReference type="STRING" id="745411.B3C1_03440"/>
<evidence type="ECO:0000259" key="1">
    <source>
        <dbReference type="Pfam" id="PF01910"/>
    </source>
</evidence>
<dbReference type="Pfam" id="PF01910">
    <property type="entry name" value="Thiamine_BP"/>
    <property type="match status" value="1"/>
</dbReference>
<dbReference type="InterPro" id="IPR029756">
    <property type="entry name" value="MTH1187/YkoF-like"/>
</dbReference>
<sequence>MNLSVEISMYPLADDYIPPIQAFIDELNRHPNLKVITNTMSTQVFGPYDEVLKVVGEAMKAQHAKGKASFVCKFLGGDLRP</sequence>
<dbReference type="EMBL" id="AMRI01000004">
    <property type="protein sequence ID" value="EKE76615.1"/>
    <property type="molecule type" value="Genomic_DNA"/>
</dbReference>
<keyword evidence="3" id="KW-1185">Reference proteome</keyword>
<gene>
    <name evidence="2" type="ORF">B3C1_03440</name>
</gene>
<dbReference type="AlphaFoldDB" id="K2KH72"/>
<name>K2KH72_9GAMM</name>
<dbReference type="SUPFAM" id="SSF89957">
    <property type="entry name" value="MTH1187/YkoF-like"/>
    <property type="match status" value="1"/>
</dbReference>
<dbReference type="OrthoDB" id="164222at2"/>
<dbReference type="InterPro" id="IPR002767">
    <property type="entry name" value="Thiamine_BP"/>
</dbReference>
<accession>K2KH72</accession>
<dbReference type="eggNOG" id="COG0011">
    <property type="taxonomic scope" value="Bacteria"/>
</dbReference>
<dbReference type="RefSeq" id="WP_008482936.1">
    <property type="nucleotide sequence ID" value="NZ_AMRI01000004.1"/>
</dbReference>
<evidence type="ECO:0000313" key="2">
    <source>
        <dbReference type="EMBL" id="EKE76615.1"/>
    </source>
</evidence>
<reference evidence="2 3" key="1">
    <citation type="journal article" date="2012" name="J. Bacteriol.">
        <title>Genome Sequence of Gallaecimonas xiamenensis Type Strain 3-C-1.</title>
        <authorList>
            <person name="Lai Q."/>
            <person name="Wang L."/>
            <person name="Wang W."/>
            <person name="Shao Z."/>
        </authorList>
    </citation>
    <scope>NUCLEOTIDE SEQUENCE [LARGE SCALE GENOMIC DNA]</scope>
    <source>
        <strain evidence="2 3">3-C-1</strain>
    </source>
</reference>
<feature type="domain" description="Thiamine-binding protein" evidence="1">
    <location>
        <begin position="5"/>
        <end position="67"/>
    </location>
</feature>
<dbReference type="Gene3D" id="3.30.70.930">
    <property type="match status" value="1"/>
</dbReference>
<proteinExistence type="predicted"/>